<proteinExistence type="predicted"/>
<evidence type="ECO:0000313" key="3">
    <source>
        <dbReference type="Proteomes" id="UP001165160"/>
    </source>
</evidence>
<evidence type="ECO:0000256" key="1">
    <source>
        <dbReference type="SAM" id="MobiDB-lite"/>
    </source>
</evidence>
<protein>
    <submittedName>
        <fullName evidence="2">Uncharacterized protein</fullName>
    </submittedName>
</protein>
<gene>
    <name evidence="2" type="ORF">TrVE_jg10312</name>
</gene>
<name>A0A9W7BPI5_9STRA</name>
<evidence type="ECO:0000313" key="2">
    <source>
        <dbReference type="EMBL" id="GMH95066.1"/>
    </source>
</evidence>
<feature type="region of interest" description="Disordered" evidence="1">
    <location>
        <begin position="164"/>
        <end position="205"/>
    </location>
</feature>
<reference evidence="3" key="1">
    <citation type="journal article" date="2023" name="Commun. Biol.">
        <title>Genome analysis of Parmales, the sister group of diatoms, reveals the evolutionary specialization of diatoms from phago-mixotrophs to photoautotrophs.</title>
        <authorList>
            <person name="Ban H."/>
            <person name="Sato S."/>
            <person name="Yoshikawa S."/>
            <person name="Yamada K."/>
            <person name="Nakamura Y."/>
            <person name="Ichinomiya M."/>
            <person name="Sato N."/>
            <person name="Blanc-Mathieu R."/>
            <person name="Endo H."/>
            <person name="Kuwata A."/>
            <person name="Ogata H."/>
        </authorList>
    </citation>
    <scope>NUCLEOTIDE SEQUENCE [LARGE SCALE GENOMIC DNA]</scope>
    <source>
        <strain evidence="3">NIES 3699</strain>
    </source>
</reference>
<comment type="caution">
    <text evidence="2">The sequence shown here is derived from an EMBL/GenBank/DDBJ whole genome shotgun (WGS) entry which is preliminary data.</text>
</comment>
<keyword evidence="3" id="KW-1185">Reference proteome</keyword>
<sequence>MTDPHQTSAADSQIEYDNLFCRLVAADETLSRDGWEIRQETPAGAYLHLSRPGWFDKNMNGIHIEAYVLGKQLKSRSAPVMLHAEGGVPFQGRFMELFTERAKSTILKFPGYTVLGPEGSSVCEVSVPFEETPSATINSIVKEMKRLQSLAPLVEDTIATCKAEMGQDSDSDSDSGADSDDDMDWLIKQRQARSQKPLSSKCPGQ</sequence>
<feature type="compositionally biased region" description="Acidic residues" evidence="1">
    <location>
        <begin position="167"/>
        <end position="184"/>
    </location>
</feature>
<dbReference type="EMBL" id="BRXX01000163">
    <property type="protein sequence ID" value="GMH95066.1"/>
    <property type="molecule type" value="Genomic_DNA"/>
</dbReference>
<organism evidence="2 3">
    <name type="scientific">Triparma verrucosa</name>
    <dbReference type="NCBI Taxonomy" id="1606542"/>
    <lineage>
        <taxon>Eukaryota</taxon>
        <taxon>Sar</taxon>
        <taxon>Stramenopiles</taxon>
        <taxon>Ochrophyta</taxon>
        <taxon>Bolidophyceae</taxon>
        <taxon>Parmales</taxon>
        <taxon>Triparmaceae</taxon>
        <taxon>Triparma</taxon>
    </lineage>
</organism>
<dbReference type="AlphaFoldDB" id="A0A9W7BPI5"/>
<accession>A0A9W7BPI5</accession>
<dbReference type="Proteomes" id="UP001165160">
    <property type="component" value="Unassembled WGS sequence"/>
</dbReference>